<dbReference type="Proteomes" id="UP001501495">
    <property type="component" value="Unassembled WGS sequence"/>
</dbReference>
<keyword evidence="1" id="KW-0812">Transmembrane</keyword>
<name>A0ABP7XGL7_9ACTN</name>
<keyword evidence="4" id="KW-1185">Reference proteome</keyword>
<dbReference type="InterPro" id="IPR003399">
    <property type="entry name" value="Mce/MlaD"/>
</dbReference>
<feature type="domain" description="Mce/MlaD" evidence="2">
    <location>
        <begin position="43"/>
        <end position="124"/>
    </location>
</feature>
<evidence type="ECO:0000313" key="3">
    <source>
        <dbReference type="EMBL" id="GAA4115844.1"/>
    </source>
</evidence>
<evidence type="ECO:0000313" key="4">
    <source>
        <dbReference type="Proteomes" id="UP001501495"/>
    </source>
</evidence>
<dbReference type="PANTHER" id="PTHR33371">
    <property type="entry name" value="INTERMEMBRANE PHOSPHOLIPID TRANSPORT SYSTEM BINDING PROTEIN MLAD-RELATED"/>
    <property type="match status" value="1"/>
</dbReference>
<proteinExistence type="predicted"/>
<dbReference type="PANTHER" id="PTHR33371:SF4">
    <property type="entry name" value="INTERMEMBRANE PHOSPHOLIPID TRANSPORT SYSTEM BINDING PROTEIN MLAD"/>
    <property type="match status" value="1"/>
</dbReference>
<comment type="caution">
    <text evidence="3">The sequence shown here is derived from an EMBL/GenBank/DDBJ whole genome shotgun (WGS) entry which is preliminary data.</text>
</comment>
<dbReference type="RefSeq" id="WP_344732690.1">
    <property type="nucleotide sequence ID" value="NZ_BAAAZH010000012.1"/>
</dbReference>
<evidence type="ECO:0000259" key="2">
    <source>
        <dbReference type="Pfam" id="PF02470"/>
    </source>
</evidence>
<keyword evidence="1" id="KW-0472">Membrane</keyword>
<feature type="transmembrane region" description="Helical" evidence="1">
    <location>
        <begin position="12"/>
        <end position="32"/>
    </location>
</feature>
<reference evidence="4" key="1">
    <citation type="journal article" date="2019" name="Int. J. Syst. Evol. Microbiol.">
        <title>The Global Catalogue of Microorganisms (GCM) 10K type strain sequencing project: providing services to taxonomists for standard genome sequencing and annotation.</title>
        <authorList>
            <consortium name="The Broad Institute Genomics Platform"/>
            <consortium name="The Broad Institute Genome Sequencing Center for Infectious Disease"/>
            <person name="Wu L."/>
            <person name="Ma J."/>
        </authorList>
    </citation>
    <scope>NUCLEOTIDE SEQUENCE [LARGE SCALE GENOMIC DNA]</scope>
    <source>
        <strain evidence="4">JCM 16703</strain>
    </source>
</reference>
<gene>
    <name evidence="3" type="ORF">GCM10022215_15030</name>
</gene>
<organism evidence="3 4">
    <name type="scientific">Nocardioides fonticola</name>
    <dbReference type="NCBI Taxonomy" id="450363"/>
    <lineage>
        <taxon>Bacteria</taxon>
        <taxon>Bacillati</taxon>
        <taxon>Actinomycetota</taxon>
        <taxon>Actinomycetes</taxon>
        <taxon>Propionibacteriales</taxon>
        <taxon>Nocardioidaceae</taxon>
        <taxon>Nocardioides</taxon>
    </lineage>
</organism>
<evidence type="ECO:0000256" key="1">
    <source>
        <dbReference type="SAM" id="Phobius"/>
    </source>
</evidence>
<accession>A0ABP7XGL7</accession>
<protein>
    <submittedName>
        <fullName evidence="3">MlaD family protein</fullName>
    </submittedName>
</protein>
<dbReference type="Pfam" id="PF02470">
    <property type="entry name" value="MlaD"/>
    <property type="match status" value="1"/>
</dbReference>
<keyword evidence="1" id="KW-1133">Transmembrane helix</keyword>
<dbReference type="EMBL" id="BAAAZH010000012">
    <property type="protein sequence ID" value="GAA4115844.1"/>
    <property type="molecule type" value="Genomic_DNA"/>
</dbReference>
<dbReference type="InterPro" id="IPR052336">
    <property type="entry name" value="MlaD_Phospholipid_Transporter"/>
</dbReference>
<sequence length="431" mass="45770">MANRIPRWRLSTAQTGLILVVVSLMVGGVLFMKTTLAAKVRPGETVMVQFSRDYKIRPAVTRVKVAGVPIGVVTDVKPSPDGTGSLVELKVDDGIKETLGSAPSAAIRPTTILGGNYYVDLVPGGDRGVPTTKAIPVDRTTVPVELDSAVEMLPGSAREAIRRDVKALDTTFNGPSTPALRNLAKTVPPALQSSSELLTALAGTKPDTDLTDVITGLESISRQLTRNESALGDDLDGVDTFAATLSRQKRAISTTVANAPVTLRNAREGLTELSAILDKTTQVGESARPSVRALTTLLRDGRSDIDTIRPVVSDLRPLMKDLDPTVRTLVPTSRNLSAVVDDVGSPVIDRISGPVLSTLNSPVAGKGSALGYQQIAYFFTTLNLNSMTTDRNGAMINFQPGVGPDTATQFLPSRIMKAWRTLLGNIPGARR</sequence>